<dbReference type="PIRSF" id="PIRSF031279">
    <property type="entry name" value="UCP031279"/>
    <property type="match status" value="1"/>
</dbReference>
<evidence type="ECO:0000256" key="1">
    <source>
        <dbReference type="SAM" id="MobiDB-lite"/>
    </source>
</evidence>
<dbReference type="PANTHER" id="PTHR33526:SF13">
    <property type="entry name" value="TYROSINE-PROTEIN PHOSPHATASE 3-LIKE"/>
    <property type="match status" value="1"/>
</dbReference>
<dbReference type="EnsemblPlants" id="Kaladp0037s0426.1.v1.1">
    <property type="protein sequence ID" value="Kaladp0037s0426.1.v1.1.CDS.1"/>
    <property type="gene ID" value="Kaladp0037s0426.v1.1"/>
</dbReference>
<organism evidence="2 3">
    <name type="scientific">Kalanchoe fedtschenkoi</name>
    <name type="common">Lavender scallops</name>
    <name type="synonym">South American air plant</name>
    <dbReference type="NCBI Taxonomy" id="63787"/>
    <lineage>
        <taxon>Eukaryota</taxon>
        <taxon>Viridiplantae</taxon>
        <taxon>Streptophyta</taxon>
        <taxon>Embryophyta</taxon>
        <taxon>Tracheophyta</taxon>
        <taxon>Spermatophyta</taxon>
        <taxon>Magnoliopsida</taxon>
        <taxon>eudicotyledons</taxon>
        <taxon>Gunneridae</taxon>
        <taxon>Pentapetalae</taxon>
        <taxon>Saxifragales</taxon>
        <taxon>Crassulaceae</taxon>
        <taxon>Kalanchoe</taxon>
    </lineage>
</organism>
<reference evidence="2" key="1">
    <citation type="submission" date="2021-01" db="UniProtKB">
        <authorList>
            <consortium name="EnsemblPlants"/>
        </authorList>
    </citation>
    <scope>IDENTIFICATION</scope>
</reference>
<feature type="region of interest" description="Disordered" evidence="1">
    <location>
        <begin position="131"/>
        <end position="153"/>
    </location>
</feature>
<evidence type="ECO:0000313" key="3">
    <source>
        <dbReference type="Proteomes" id="UP000594263"/>
    </source>
</evidence>
<dbReference type="AlphaFoldDB" id="A0A7N0TI05"/>
<sequence>MNQQQRKNRSTRRMSSVAARSHQNKLLRFITTPYRVLCRARDLYVRSVTECGQPVSFAPSKSRLPRSSSVASSNSVESEDFRELVRAASVRTLTDSIEVEMMLRRQHQQKGPKSVPRSASVGVGMGRIDEETPFEGGDDEVGQSSFGKVGGGLRKNRADLLYPRSKSHAVMKRHAAF</sequence>
<feature type="compositionally biased region" description="Low complexity" evidence="1">
    <location>
        <begin position="58"/>
        <end position="76"/>
    </location>
</feature>
<accession>A0A7N0TI05</accession>
<dbReference type="PANTHER" id="PTHR33526">
    <property type="entry name" value="OS07G0123800 PROTEIN"/>
    <property type="match status" value="1"/>
</dbReference>
<name>A0A7N0TI05_KALFE</name>
<evidence type="ECO:0000313" key="2">
    <source>
        <dbReference type="EnsemblPlants" id="Kaladp0037s0426.1.v1.1.CDS.1"/>
    </source>
</evidence>
<feature type="compositionally biased region" description="Acidic residues" evidence="1">
    <location>
        <begin position="131"/>
        <end position="141"/>
    </location>
</feature>
<dbReference type="Proteomes" id="UP000594263">
    <property type="component" value="Unplaced"/>
</dbReference>
<keyword evidence="3" id="KW-1185">Reference proteome</keyword>
<dbReference type="InterPro" id="IPR016972">
    <property type="entry name" value="UCP031279"/>
</dbReference>
<dbReference type="OMA" id="RIAHCHR"/>
<feature type="region of interest" description="Disordered" evidence="1">
    <location>
        <begin position="55"/>
        <end position="76"/>
    </location>
</feature>
<protein>
    <submittedName>
        <fullName evidence="2">Uncharacterized protein</fullName>
    </submittedName>
</protein>
<proteinExistence type="predicted"/>
<dbReference type="Gramene" id="Kaladp0037s0426.1.v1.1">
    <property type="protein sequence ID" value="Kaladp0037s0426.1.v1.1.CDS.1"/>
    <property type="gene ID" value="Kaladp0037s0426.v1.1"/>
</dbReference>